<sequence>MKRLLLTSCLLISSAAWAQFNVTFRCASGEIFQVSSVGQDQVLLQRGLYQPVDGPTRLKLPQVISASGAKYSNGEYSVWLKGDDAQLLHGEKPMAQDCSASRDSEPLTPIRDASSGIVFIPPERWLAKDVKLTAKAGTDIPVYGKIASHQLEYVYQDAQGVQAPLLTLLVVPSSHFAKMTPPANSVELGRDSQRVYLAQLASQSPFAANSEAAQQFALLRTNLDEVRQNFSLYGVVIHQAVETISAKVSWLDRALRPGTEQVVELYVQENDKLGELVAQQSQILEKGSPRGAVLRFDPAAINPKLDYVVIAKLLQGNRVLLKSEPQPVLTKGHGRDAMLIMSKKH</sequence>
<keyword evidence="3" id="KW-0564">Palmitate</keyword>
<dbReference type="InterPro" id="IPR036328">
    <property type="entry name" value="MliC_sf"/>
</dbReference>
<evidence type="ECO:0000256" key="3">
    <source>
        <dbReference type="ARBA" id="ARBA00023139"/>
    </source>
</evidence>
<dbReference type="Pfam" id="PF09864">
    <property type="entry name" value="MliC"/>
    <property type="match status" value="1"/>
</dbReference>
<gene>
    <name evidence="7" type="ORF">HZU75_07375</name>
</gene>
<organism evidence="7 8">
    <name type="scientific">Chitinibacter fontanus</name>
    <dbReference type="NCBI Taxonomy" id="1737446"/>
    <lineage>
        <taxon>Bacteria</taxon>
        <taxon>Pseudomonadati</taxon>
        <taxon>Pseudomonadota</taxon>
        <taxon>Betaproteobacteria</taxon>
        <taxon>Neisseriales</taxon>
        <taxon>Chitinibacteraceae</taxon>
        <taxon>Chitinibacter</taxon>
    </lineage>
</organism>
<protein>
    <submittedName>
        <fullName evidence="7">MliC family protein</fullName>
    </submittedName>
</protein>
<dbReference type="InterPro" id="IPR018660">
    <property type="entry name" value="MliC"/>
</dbReference>
<feature type="chain" id="PRO_5028933936" evidence="5">
    <location>
        <begin position="19"/>
        <end position="345"/>
    </location>
</feature>
<proteinExistence type="predicted"/>
<evidence type="ECO:0000313" key="7">
    <source>
        <dbReference type="EMBL" id="QLI81360.1"/>
    </source>
</evidence>
<dbReference type="EMBL" id="CP058952">
    <property type="protein sequence ID" value="QLI81360.1"/>
    <property type="molecule type" value="Genomic_DNA"/>
</dbReference>
<evidence type="ECO:0000256" key="2">
    <source>
        <dbReference type="ARBA" id="ARBA00023136"/>
    </source>
</evidence>
<keyword evidence="8" id="KW-1185">Reference proteome</keyword>
<evidence type="ECO:0000256" key="5">
    <source>
        <dbReference type="SAM" id="SignalP"/>
    </source>
</evidence>
<feature type="domain" description="C-type lysozyme inhibitor" evidence="6">
    <location>
        <begin position="24"/>
        <end position="91"/>
    </location>
</feature>
<evidence type="ECO:0000313" key="8">
    <source>
        <dbReference type="Proteomes" id="UP000510822"/>
    </source>
</evidence>
<dbReference type="AlphaFoldDB" id="A0A7D5VA38"/>
<dbReference type="Pfam" id="PF09619">
    <property type="entry name" value="YscW"/>
    <property type="match status" value="1"/>
</dbReference>
<dbReference type="InterPro" id="IPR039366">
    <property type="entry name" value="Pilotin"/>
</dbReference>
<name>A0A7D5VA38_9NEIS</name>
<accession>A0A7D5VA38</accession>
<dbReference type="Proteomes" id="UP000510822">
    <property type="component" value="Chromosome"/>
</dbReference>
<keyword evidence="4" id="KW-0449">Lipoprotein</keyword>
<feature type="signal peptide" evidence="5">
    <location>
        <begin position="1"/>
        <end position="18"/>
    </location>
</feature>
<dbReference type="RefSeq" id="WP_180308486.1">
    <property type="nucleotide sequence ID" value="NZ_CP058952.1"/>
</dbReference>
<dbReference type="KEGG" id="cfon:HZU75_07375"/>
<evidence type="ECO:0000259" key="6">
    <source>
        <dbReference type="Pfam" id="PF09864"/>
    </source>
</evidence>
<reference evidence="7 8" key="1">
    <citation type="journal article" date="2016" name="Int. J. Syst. Evol. Microbiol.">
        <title>Chitinibacter fontanus sp. nov., isolated from a spring.</title>
        <authorList>
            <person name="Sheu S.Y."/>
            <person name="Li Y.S."/>
            <person name="Young C.C."/>
            <person name="Chen W.M."/>
        </authorList>
    </citation>
    <scope>NUCLEOTIDE SEQUENCE [LARGE SCALE GENOMIC DNA]</scope>
    <source>
        <strain evidence="7 8">STM-7</strain>
    </source>
</reference>
<dbReference type="SUPFAM" id="SSF141488">
    <property type="entry name" value="YdhA-like"/>
    <property type="match status" value="1"/>
</dbReference>
<keyword evidence="1 5" id="KW-0732">Signal</keyword>
<evidence type="ECO:0000256" key="1">
    <source>
        <dbReference type="ARBA" id="ARBA00022729"/>
    </source>
</evidence>
<keyword evidence="2" id="KW-0472">Membrane</keyword>
<dbReference type="Gene3D" id="2.40.128.200">
    <property type="match status" value="1"/>
</dbReference>
<evidence type="ECO:0000256" key="4">
    <source>
        <dbReference type="ARBA" id="ARBA00023288"/>
    </source>
</evidence>